<dbReference type="InterPro" id="IPR011251">
    <property type="entry name" value="Luciferase-like_dom"/>
</dbReference>
<gene>
    <name evidence="2" type="ORF">SAMN04490357_5847</name>
</gene>
<feature type="domain" description="Luciferase-like" evidence="1">
    <location>
        <begin position="2"/>
        <end position="330"/>
    </location>
</feature>
<reference evidence="2 3" key="1">
    <citation type="submission" date="2016-10" db="EMBL/GenBank/DDBJ databases">
        <authorList>
            <person name="de Groot N.N."/>
        </authorList>
    </citation>
    <scope>NUCLEOTIDE SEQUENCE [LARGE SCALE GENOMIC DNA]</scope>
    <source>
        <strain evidence="2 3">DSM 40306</strain>
    </source>
</reference>
<dbReference type="STRING" id="67331.SAMN04490357_5847"/>
<evidence type="ECO:0000313" key="3">
    <source>
        <dbReference type="Proteomes" id="UP000182375"/>
    </source>
</evidence>
<organism evidence="2 3">
    <name type="scientific">Streptomyces misionensis</name>
    <dbReference type="NCBI Taxonomy" id="67331"/>
    <lineage>
        <taxon>Bacteria</taxon>
        <taxon>Bacillati</taxon>
        <taxon>Actinomycetota</taxon>
        <taxon>Actinomycetes</taxon>
        <taxon>Kitasatosporales</taxon>
        <taxon>Streptomycetaceae</taxon>
        <taxon>Streptomyces</taxon>
    </lineage>
</organism>
<dbReference type="InterPro" id="IPR036661">
    <property type="entry name" value="Luciferase-like_sf"/>
</dbReference>
<dbReference type="GO" id="GO:0004497">
    <property type="term" value="F:monooxygenase activity"/>
    <property type="evidence" value="ECO:0007669"/>
    <property type="project" value="UniProtKB-KW"/>
</dbReference>
<dbReference type="GeneID" id="95514909"/>
<evidence type="ECO:0000313" key="2">
    <source>
        <dbReference type="EMBL" id="SED79149.1"/>
    </source>
</evidence>
<dbReference type="NCBIfam" id="TIGR04020">
    <property type="entry name" value="seco_metab_LLM"/>
    <property type="match status" value="1"/>
</dbReference>
<dbReference type="SUPFAM" id="SSF51679">
    <property type="entry name" value="Bacterial luciferase-like"/>
    <property type="match status" value="1"/>
</dbReference>
<proteinExistence type="predicted"/>
<dbReference type="EMBL" id="FNTD01000004">
    <property type="protein sequence ID" value="SED79149.1"/>
    <property type="molecule type" value="Genomic_DNA"/>
</dbReference>
<evidence type="ECO:0000259" key="1">
    <source>
        <dbReference type="Pfam" id="PF00296"/>
    </source>
</evidence>
<dbReference type="GO" id="GO:0016705">
    <property type="term" value="F:oxidoreductase activity, acting on paired donors, with incorporation or reduction of molecular oxygen"/>
    <property type="evidence" value="ECO:0007669"/>
    <property type="project" value="InterPro"/>
</dbReference>
<keyword evidence="2" id="KW-0503">Monooxygenase</keyword>
<protein>
    <submittedName>
        <fullName evidence="2">Natural product biosynthesis luciferase-like monooxygenase domain-containing protein</fullName>
    </submittedName>
</protein>
<dbReference type="GO" id="GO:0005829">
    <property type="term" value="C:cytosol"/>
    <property type="evidence" value="ECO:0007669"/>
    <property type="project" value="TreeGrafter"/>
</dbReference>
<dbReference type="PANTHER" id="PTHR30137:SF6">
    <property type="entry name" value="LUCIFERASE-LIKE MONOOXYGENASE"/>
    <property type="match status" value="1"/>
</dbReference>
<sequence length="347" mass="38294">MDFSLFYFANDSDDTSGADRYELFLEGARFADRNGFTAVWTPERHFHRFGGLYPNPAVTGAALAVATERVQIRAGSVVAPLHHPLRIAEDWSVVDNLSGGRVGISFASGWHPADFVMRPDAHSTRREVMDETIDMVRRLWRGESVTLPDGKNEPAEVRVFPPAVQPELPFWITSAGSADTFRKAGAQGGGVLTHLLSQDIDELRTKIAAYRESYRAHHAEGSGHVVLMLHTFLGSSTEEVRELVRGPLSGYLKTSFGLISGSIGNRPGTFDSADIKESDVAYLVERGFTRFFERQGMFGTVEQGERVVDLLQEVGVDEIGCLVDFGVGTEQTLKSLEFLAELKNRRG</sequence>
<dbReference type="Proteomes" id="UP000182375">
    <property type="component" value="Unassembled WGS sequence"/>
</dbReference>
<dbReference type="PANTHER" id="PTHR30137">
    <property type="entry name" value="LUCIFERASE-LIKE MONOOXYGENASE"/>
    <property type="match status" value="1"/>
</dbReference>
<dbReference type="RefSeq" id="WP_070021916.1">
    <property type="nucleotide sequence ID" value="NZ_FNTD01000004.1"/>
</dbReference>
<dbReference type="Pfam" id="PF00296">
    <property type="entry name" value="Bac_luciferase"/>
    <property type="match status" value="1"/>
</dbReference>
<accession>A0A1H5DJX1</accession>
<keyword evidence="2" id="KW-0560">Oxidoreductase</keyword>
<dbReference type="AlphaFoldDB" id="A0A1H5DJX1"/>
<dbReference type="InterPro" id="IPR024011">
    <property type="entry name" value="Biosynth_lucif-like_mOase_dom"/>
</dbReference>
<dbReference type="InterPro" id="IPR050766">
    <property type="entry name" value="Bact_Lucif_Oxidored"/>
</dbReference>
<name>A0A1H5DJX1_9ACTN</name>
<dbReference type="Gene3D" id="3.20.20.30">
    <property type="entry name" value="Luciferase-like domain"/>
    <property type="match status" value="1"/>
</dbReference>